<dbReference type="SMART" id="SM00382">
    <property type="entry name" value="AAA"/>
    <property type="match status" value="1"/>
</dbReference>
<dbReference type="PROSITE" id="PS00211">
    <property type="entry name" value="ABC_TRANSPORTER_1"/>
    <property type="match status" value="1"/>
</dbReference>
<evidence type="ECO:0000256" key="7">
    <source>
        <dbReference type="ARBA" id="ARBA00023136"/>
    </source>
</evidence>
<evidence type="ECO:0000256" key="1">
    <source>
        <dbReference type="ARBA" id="ARBA00022448"/>
    </source>
</evidence>
<comment type="subunit">
    <text evidence="9">The complex is composed of two ATP-binding proteins (OpuCA), two transmembrane proteins (OpuCB and OpuCD) and a solute-binding protein (OpuCC).</text>
</comment>
<comment type="catalytic activity">
    <reaction evidence="8">
        <text>a quaternary ammonium(out) + ATP + H2O = a quaternary ammonium(in) + ADP + phosphate + H(+)</text>
        <dbReference type="Rhea" id="RHEA:11036"/>
        <dbReference type="ChEBI" id="CHEBI:15377"/>
        <dbReference type="ChEBI" id="CHEBI:15378"/>
        <dbReference type="ChEBI" id="CHEBI:30616"/>
        <dbReference type="ChEBI" id="CHEBI:35267"/>
        <dbReference type="ChEBI" id="CHEBI:43474"/>
        <dbReference type="ChEBI" id="CHEBI:456216"/>
        <dbReference type="EC" id="7.6.2.9"/>
    </reaction>
</comment>
<dbReference type="InterPro" id="IPR027417">
    <property type="entry name" value="P-loop_NTPase"/>
</dbReference>
<dbReference type="SUPFAM" id="SSF52540">
    <property type="entry name" value="P-loop containing nucleoside triphosphate hydrolases"/>
    <property type="match status" value="1"/>
</dbReference>
<keyword evidence="5 13" id="KW-0067">ATP-binding</keyword>
<keyword evidence="6" id="KW-1278">Translocase</keyword>
<evidence type="ECO:0000256" key="4">
    <source>
        <dbReference type="ARBA" id="ARBA00022741"/>
    </source>
</evidence>
<dbReference type="InterPro" id="IPR003593">
    <property type="entry name" value="AAA+_ATPase"/>
</dbReference>
<comment type="caution">
    <text evidence="13">The sequence shown here is derived from an EMBL/GenBank/DDBJ whole genome shotgun (WGS) entry which is preliminary data.</text>
</comment>
<evidence type="ECO:0000256" key="5">
    <source>
        <dbReference type="ARBA" id="ARBA00022840"/>
    </source>
</evidence>
<dbReference type="Proteomes" id="UP000077271">
    <property type="component" value="Unassembled WGS sequence"/>
</dbReference>
<organism evidence="13 14">
    <name type="scientific">Domibacillus aminovorans</name>
    <dbReference type="NCBI Taxonomy" id="29332"/>
    <lineage>
        <taxon>Bacteria</taxon>
        <taxon>Bacillati</taxon>
        <taxon>Bacillota</taxon>
        <taxon>Bacilli</taxon>
        <taxon>Bacillales</taxon>
        <taxon>Bacillaceae</taxon>
        <taxon>Domibacillus</taxon>
    </lineage>
</organism>
<dbReference type="GO" id="GO:0015418">
    <property type="term" value="F:ABC-type quaternary ammonium compound transporting activity"/>
    <property type="evidence" value="ECO:0007669"/>
    <property type="project" value="UniProtKB-EC"/>
</dbReference>
<keyword evidence="4" id="KW-0547">Nucleotide-binding</keyword>
<evidence type="ECO:0000256" key="10">
    <source>
        <dbReference type="ARBA" id="ARBA00066388"/>
    </source>
</evidence>
<feature type="domain" description="ABC transporter" evidence="12">
    <location>
        <begin position="5"/>
        <end position="235"/>
    </location>
</feature>
<dbReference type="PANTHER" id="PTHR42781:SF5">
    <property type="entry name" value="PUTRESCINE TRANSPORT ATP-BINDING PROTEIN POTG"/>
    <property type="match status" value="1"/>
</dbReference>
<dbReference type="PROSITE" id="PS50893">
    <property type="entry name" value="ABC_TRANSPORTER_2"/>
    <property type="match status" value="1"/>
</dbReference>
<keyword evidence="1" id="KW-0813">Transport</keyword>
<protein>
    <recommendedName>
        <fullName evidence="11">Carnitine transport ATP-binding protein OpuCA</fullName>
        <ecNumber evidence="10">7.6.2.9</ecNumber>
    </recommendedName>
</protein>
<dbReference type="GO" id="GO:0016887">
    <property type="term" value="F:ATP hydrolysis activity"/>
    <property type="evidence" value="ECO:0007669"/>
    <property type="project" value="InterPro"/>
</dbReference>
<gene>
    <name evidence="13" type="ORF">AWH48_19065</name>
</gene>
<accession>A0A177KW64</accession>
<dbReference type="Gene3D" id="3.40.50.300">
    <property type="entry name" value="P-loop containing nucleotide triphosphate hydrolases"/>
    <property type="match status" value="1"/>
</dbReference>
<keyword evidence="2" id="KW-1003">Cell membrane</keyword>
<sequence length="334" mass="37108">MAKSLQIKSVMKTFGQTTALEEIHLDIEKGEFVSLLGPSGCGKSTLLRIIAGLDQPTAGGLNVDGADITASSASSRNIGMVFQSYALFPNMTVRKNIEFALKPKKLSKKTRTDKAMHMLQLVGLEALADRTPQQLSGGQQQRVALARALVIEPDFLLLDEPLSALDANVRHQLQQEIRRIHHEFGMTTIMVTHDQDEALTMADRIAVMNNGRIAQYDTPQNVYRFPADSFVASFIGTSNQIEQLGETRVIRPEHFFAANAQSGMETYVDSMMFKGAYYRLKVSVTDRTSPLFNEKLIVDLPADVVDSRNICPRKIVYLSVHEHEARPSKKVVMA</sequence>
<dbReference type="InterPro" id="IPR050093">
    <property type="entry name" value="ABC_SmlMolc_Importer"/>
</dbReference>
<evidence type="ECO:0000313" key="13">
    <source>
        <dbReference type="EMBL" id="OAH57387.1"/>
    </source>
</evidence>
<dbReference type="InterPro" id="IPR017871">
    <property type="entry name" value="ABC_transporter-like_CS"/>
</dbReference>
<dbReference type="EC" id="7.6.2.9" evidence="10"/>
<dbReference type="EMBL" id="LQWZ01000014">
    <property type="protein sequence ID" value="OAH57387.1"/>
    <property type="molecule type" value="Genomic_DNA"/>
</dbReference>
<evidence type="ECO:0000256" key="2">
    <source>
        <dbReference type="ARBA" id="ARBA00022475"/>
    </source>
</evidence>
<dbReference type="AlphaFoldDB" id="A0A177KW64"/>
<dbReference type="RefSeq" id="WP_018395314.1">
    <property type="nucleotide sequence ID" value="NZ_LQWZ01000014.1"/>
</dbReference>
<dbReference type="FunFam" id="3.40.50.300:FF:000425">
    <property type="entry name" value="Probable ABC transporter, ATP-binding subunit"/>
    <property type="match status" value="1"/>
</dbReference>
<evidence type="ECO:0000313" key="14">
    <source>
        <dbReference type="Proteomes" id="UP000077271"/>
    </source>
</evidence>
<dbReference type="Pfam" id="PF00005">
    <property type="entry name" value="ABC_tran"/>
    <property type="match status" value="1"/>
</dbReference>
<keyword evidence="3" id="KW-0997">Cell inner membrane</keyword>
<dbReference type="InterPro" id="IPR003439">
    <property type="entry name" value="ABC_transporter-like_ATP-bd"/>
</dbReference>
<evidence type="ECO:0000259" key="12">
    <source>
        <dbReference type="PROSITE" id="PS50893"/>
    </source>
</evidence>
<dbReference type="PANTHER" id="PTHR42781">
    <property type="entry name" value="SPERMIDINE/PUTRESCINE IMPORT ATP-BINDING PROTEIN POTA"/>
    <property type="match status" value="1"/>
</dbReference>
<proteinExistence type="predicted"/>
<dbReference type="GO" id="GO:0005524">
    <property type="term" value="F:ATP binding"/>
    <property type="evidence" value="ECO:0007669"/>
    <property type="project" value="UniProtKB-KW"/>
</dbReference>
<evidence type="ECO:0000256" key="9">
    <source>
        <dbReference type="ARBA" id="ARBA00063934"/>
    </source>
</evidence>
<evidence type="ECO:0000256" key="8">
    <source>
        <dbReference type="ARBA" id="ARBA00052482"/>
    </source>
</evidence>
<evidence type="ECO:0000256" key="6">
    <source>
        <dbReference type="ARBA" id="ARBA00022967"/>
    </source>
</evidence>
<name>A0A177KW64_9BACI</name>
<keyword evidence="7" id="KW-0472">Membrane</keyword>
<reference evidence="13 14" key="1">
    <citation type="submission" date="2016-01" db="EMBL/GenBank/DDBJ databases">
        <title>Investigation of taxonomic status of Bacillus aminovorans.</title>
        <authorList>
            <person name="Verma A."/>
            <person name="Pal Y."/>
            <person name="Krishnamurthi S."/>
        </authorList>
    </citation>
    <scope>NUCLEOTIDE SEQUENCE [LARGE SCALE GENOMIC DNA]</scope>
    <source>
        <strain evidence="13 14">DSM 4337</strain>
    </source>
</reference>
<evidence type="ECO:0000256" key="11">
    <source>
        <dbReference type="ARBA" id="ARBA00070305"/>
    </source>
</evidence>
<evidence type="ECO:0000256" key="3">
    <source>
        <dbReference type="ARBA" id="ARBA00022519"/>
    </source>
</evidence>